<evidence type="ECO:0000256" key="2">
    <source>
        <dbReference type="ARBA" id="ARBA00022801"/>
    </source>
</evidence>
<dbReference type="STRING" id="401562.NS365_19555"/>
<evidence type="ECO:0008006" key="7">
    <source>
        <dbReference type="Google" id="ProtNLM"/>
    </source>
</evidence>
<dbReference type="AlphaFoldDB" id="A0A175RBZ0"/>
<comment type="similarity">
    <text evidence="1 4">Belongs to the glycosyl hydrolase 28 family.</text>
</comment>
<evidence type="ECO:0000313" key="5">
    <source>
        <dbReference type="EMBL" id="KTQ97512.1"/>
    </source>
</evidence>
<dbReference type="GO" id="GO:0005975">
    <property type="term" value="P:carbohydrate metabolic process"/>
    <property type="evidence" value="ECO:0007669"/>
    <property type="project" value="InterPro"/>
</dbReference>
<gene>
    <name evidence="5" type="ORF">NS226_04345</name>
</gene>
<comment type="caution">
    <text evidence="5">The sequence shown here is derived from an EMBL/GenBank/DDBJ whole genome shotgun (WGS) entry which is preliminary data.</text>
</comment>
<keyword evidence="2 4" id="KW-0378">Hydrolase</keyword>
<protein>
    <recommendedName>
        <fullName evidence="7">Polygalacturonase</fullName>
    </recommendedName>
</protein>
<sequence>MSRFASLSEYNALLRGGLLIVAALFAWNVQAQDRRDVREPSLPTQVCATLASKGDADDTGRIQAAIDRCEPGAAVRLVATASDGRFVSRPLHMASGVTLWIDRGVVLAATTDPLAYDRGQGTCGTIATKGDGCAPFLSFSHTQGGGIVGDGTIDGQGGAVMAGHRETWWQLARRAQNEGGHQNNPRLIELEQARNVTFYRVTLRNAANFHVALNKVEGATFWGVRIDTPADARNTDGIDPGASQDVTIAHSFIRTGDDNIAIKAGKGATRFVSILNDHFYWGHGLSIGSEVNEGVSDILVRDVTLDGTTSGLRIKSDASRGGLVTRVRYDGVCLRGNRKPIDFDTRYDPGVGGQHIPVYRDILLHDVSGTDGALILRGYDGAHPLHVTLNGVHFASDATWNIDNAQLSAGPGGVSPIPAGYDLSPARGPSRNCDASWVPFPTDHTKAH</sequence>
<dbReference type="Proteomes" id="UP000078272">
    <property type="component" value="Unassembled WGS sequence"/>
</dbReference>
<dbReference type="GO" id="GO:0004650">
    <property type="term" value="F:polygalacturonase activity"/>
    <property type="evidence" value="ECO:0007669"/>
    <property type="project" value="InterPro"/>
</dbReference>
<organism evidence="5 6">
    <name type="scientific">Aureimonas ureilytica</name>
    <dbReference type="NCBI Taxonomy" id="401562"/>
    <lineage>
        <taxon>Bacteria</taxon>
        <taxon>Pseudomonadati</taxon>
        <taxon>Pseudomonadota</taxon>
        <taxon>Alphaproteobacteria</taxon>
        <taxon>Hyphomicrobiales</taxon>
        <taxon>Aurantimonadaceae</taxon>
        <taxon>Aureimonas</taxon>
    </lineage>
</organism>
<dbReference type="RefSeq" id="WP_058633954.1">
    <property type="nucleotide sequence ID" value="NZ_LDPZ01000008.1"/>
</dbReference>
<dbReference type="InterPro" id="IPR011050">
    <property type="entry name" value="Pectin_lyase_fold/virulence"/>
</dbReference>
<dbReference type="PANTHER" id="PTHR31339:SF9">
    <property type="entry name" value="PLASMIN AND FIBRONECTIN-BINDING PROTEIN A"/>
    <property type="match status" value="1"/>
</dbReference>
<dbReference type="InterPro" id="IPR006626">
    <property type="entry name" value="PbH1"/>
</dbReference>
<dbReference type="SMART" id="SM00710">
    <property type="entry name" value="PbH1"/>
    <property type="match status" value="4"/>
</dbReference>
<dbReference type="EMBL" id="LDPZ01000008">
    <property type="protein sequence ID" value="KTQ97512.1"/>
    <property type="molecule type" value="Genomic_DNA"/>
</dbReference>
<evidence type="ECO:0000256" key="3">
    <source>
        <dbReference type="ARBA" id="ARBA00023295"/>
    </source>
</evidence>
<accession>A0A175RBZ0</accession>
<dbReference type="PATRIC" id="fig|401562.3.peg.4898"/>
<reference evidence="5 6" key="1">
    <citation type="journal article" date="2016" name="Front. Microbiol.">
        <title>Genomic Resource of Rice Seed Associated Bacteria.</title>
        <authorList>
            <person name="Midha S."/>
            <person name="Bansal K."/>
            <person name="Sharma S."/>
            <person name="Kumar N."/>
            <person name="Patil P.P."/>
            <person name="Chaudhry V."/>
            <person name="Patil P.B."/>
        </authorList>
    </citation>
    <scope>NUCLEOTIDE SEQUENCE [LARGE SCALE GENOMIC DNA]</scope>
    <source>
        <strain evidence="5 6">NS226</strain>
    </source>
</reference>
<proteinExistence type="inferred from homology"/>
<dbReference type="PROSITE" id="PS00502">
    <property type="entry name" value="POLYGALACTURONASE"/>
    <property type="match status" value="1"/>
</dbReference>
<dbReference type="OrthoDB" id="191551at2"/>
<dbReference type="InterPro" id="IPR000743">
    <property type="entry name" value="Glyco_hydro_28"/>
</dbReference>
<dbReference type="InterPro" id="IPR051801">
    <property type="entry name" value="GH28_Enzymes"/>
</dbReference>
<evidence type="ECO:0000256" key="4">
    <source>
        <dbReference type="RuleBase" id="RU361169"/>
    </source>
</evidence>
<evidence type="ECO:0000256" key="1">
    <source>
        <dbReference type="ARBA" id="ARBA00008834"/>
    </source>
</evidence>
<name>A0A175RBZ0_9HYPH</name>
<evidence type="ECO:0000313" key="6">
    <source>
        <dbReference type="Proteomes" id="UP000078272"/>
    </source>
</evidence>
<dbReference type="PANTHER" id="PTHR31339">
    <property type="entry name" value="PECTIN LYASE-RELATED"/>
    <property type="match status" value="1"/>
</dbReference>
<dbReference type="InterPro" id="IPR012334">
    <property type="entry name" value="Pectin_lyas_fold"/>
</dbReference>
<dbReference type="Gene3D" id="2.160.20.10">
    <property type="entry name" value="Single-stranded right-handed beta-helix, Pectin lyase-like"/>
    <property type="match status" value="1"/>
</dbReference>
<dbReference type="SUPFAM" id="SSF51126">
    <property type="entry name" value="Pectin lyase-like"/>
    <property type="match status" value="1"/>
</dbReference>
<dbReference type="Pfam" id="PF00295">
    <property type="entry name" value="Glyco_hydro_28"/>
    <property type="match status" value="1"/>
</dbReference>
<keyword evidence="3 4" id="KW-0326">Glycosidase</keyword>